<dbReference type="AlphaFoldDB" id="A0A9P7GM61"/>
<dbReference type="EMBL" id="JABCKI010000066">
    <property type="protein sequence ID" value="KAG5653214.1"/>
    <property type="molecule type" value="Genomic_DNA"/>
</dbReference>
<evidence type="ECO:0000313" key="3">
    <source>
        <dbReference type="Proteomes" id="UP000717328"/>
    </source>
</evidence>
<sequence>MRVFVSYFVEALVIATCMQYATVFASVYPTQPIARTTFTSGKLALITWRDDWREPLLKHMDNMRIDLYGNNSEFITTLAKNVSPVTRTHSVFIPPGLKTASY</sequence>
<feature type="transmembrane region" description="Helical" evidence="1">
    <location>
        <begin position="7"/>
        <end position="28"/>
    </location>
</feature>
<reference evidence="2" key="1">
    <citation type="submission" date="2021-02" db="EMBL/GenBank/DDBJ databases">
        <authorList>
            <person name="Nieuwenhuis M."/>
            <person name="Van De Peppel L.J.J."/>
        </authorList>
    </citation>
    <scope>NUCLEOTIDE SEQUENCE</scope>
    <source>
        <strain evidence="2">D49</strain>
    </source>
</reference>
<reference evidence="2" key="2">
    <citation type="submission" date="2021-10" db="EMBL/GenBank/DDBJ databases">
        <title>Phylogenomics reveals ancestral predisposition of the termite-cultivated fungus Termitomyces towards a domesticated lifestyle.</title>
        <authorList>
            <person name="Auxier B."/>
            <person name="Grum-Grzhimaylo A."/>
            <person name="Cardenas M.E."/>
            <person name="Lodge J.D."/>
            <person name="Laessoe T."/>
            <person name="Pedersen O."/>
            <person name="Smith M.E."/>
            <person name="Kuyper T.W."/>
            <person name="Franco-Molano E.A."/>
            <person name="Baroni T.J."/>
            <person name="Aanen D.K."/>
        </authorList>
    </citation>
    <scope>NUCLEOTIDE SEQUENCE</scope>
    <source>
        <strain evidence="2">D49</strain>
    </source>
</reference>
<keyword evidence="1" id="KW-0812">Transmembrane</keyword>
<dbReference type="OrthoDB" id="3250770at2759"/>
<evidence type="ECO:0000313" key="2">
    <source>
        <dbReference type="EMBL" id="KAG5653214.1"/>
    </source>
</evidence>
<proteinExistence type="predicted"/>
<evidence type="ECO:0000256" key="1">
    <source>
        <dbReference type="SAM" id="Phobius"/>
    </source>
</evidence>
<organism evidence="2 3">
    <name type="scientific">Sphagnurus paluster</name>
    <dbReference type="NCBI Taxonomy" id="117069"/>
    <lineage>
        <taxon>Eukaryota</taxon>
        <taxon>Fungi</taxon>
        <taxon>Dikarya</taxon>
        <taxon>Basidiomycota</taxon>
        <taxon>Agaricomycotina</taxon>
        <taxon>Agaricomycetes</taxon>
        <taxon>Agaricomycetidae</taxon>
        <taxon>Agaricales</taxon>
        <taxon>Tricholomatineae</taxon>
        <taxon>Lyophyllaceae</taxon>
        <taxon>Sphagnurus</taxon>
    </lineage>
</organism>
<keyword evidence="3" id="KW-1185">Reference proteome</keyword>
<gene>
    <name evidence="2" type="ORF">H0H81_001691</name>
</gene>
<protein>
    <submittedName>
        <fullName evidence="2">Uncharacterized protein</fullName>
    </submittedName>
</protein>
<keyword evidence="1" id="KW-0472">Membrane</keyword>
<comment type="caution">
    <text evidence="2">The sequence shown here is derived from an EMBL/GenBank/DDBJ whole genome shotgun (WGS) entry which is preliminary data.</text>
</comment>
<keyword evidence="1" id="KW-1133">Transmembrane helix</keyword>
<dbReference type="Proteomes" id="UP000717328">
    <property type="component" value="Unassembled WGS sequence"/>
</dbReference>
<name>A0A9P7GM61_9AGAR</name>
<accession>A0A9P7GM61</accession>